<comment type="similarity">
    <text evidence="2">Belongs to the CDIP1/LITAF family.</text>
</comment>
<comment type="subcellular location">
    <subcellularLocation>
        <location evidence="1">Membrane</location>
        <topology evidence="1">Peripheral membrane protein</topology>
    </subcellularLocation>
</comment>
<keyword evidence="7" id="KW-0812">Transmembrane</keyword>
<dbReference type="AlphaFoldDB" id="A0A1Y2DRI8"/>
<evidence type="ECO:0000256" key="7">
    <source>
        <dbReference type="SAM" id="Phobius"/>
    </source>
</evidence>
<feature type="transmembrane region" description="Helical" evidence="7">
    <location>
        <begin position="238"/>
        <end position="261"/>
    </location>
</feature>
<reference evidence="9 10" key="1">
    <citation type="submission" date="2016-08" db="EMBL/GenBank/DDBJ databases">
        <title>A Parts List for Fungal Cellulosomes Revealed by Comparative Genomics.</title>
        <authorList>
            <consortium name="DOE Joint Genome Institute"/>
            <person name="Haitjema C.H."/>
            <person name="Gilmore S.P."/>
            <person name="Henske J.K."/>
            <person name="Solomon K.V."/>
            <person name="De Groot R."/>
            <person name="Kuo A."/>
            <person name="Mondo S.J."/>
            <person name="Salamov A.A."/>
            <person name="Labutti K."/>
            <person name="Zhao Z."/>
            <person name="Chiniquy J."/>
            <person name="Barry K."/>
            <person name="Brewer H.M."/>
            <person name="Purvine S.O."/>
            <person name="Wright A.T."/>
            <person name="Boxma B."/>
            <person name="Van Alen T."/>
            <person name="Hackstein J.H."/>
            <person name="Baker S.E."/>
            <person name="Grigoriev I.V."/>
            <person name="O'Malley M.A."/>
        </authorList>
    </citation>
    <scope>NUCLEOTIDE SEQUENCE [LARGE SCALE GENOMIC DNA]</scope>
    <source>
        <strain evidence="9 10">G1</strain>
    </source>
</reference>
<dbReference type="PANTHER" id="PTHR23292:SF6">
    <property type="entry name" value="FI16602P1-RELATED"/>
    <property type="match status" value="1"/>
</dbReference>
<evidence type="ECO:0000256" key="4">
    <source>
        <dbReference type="ARBA" id="ARBA00022833"/>
    </source>
</evidence>
<keyword evidence="3" id="KW-0479">Metal-binding</keyword>
<feature type="domain" description="LITAF" evidence="8">
    <location>
        <begin position="201"/>
        <end position="283"/>
    </location>
</feature>
<evidence type="ECO:0000256" key="1">
    <source>
        <dbReference type="ARBA" id="ARBA00004170"/>
    </source>
</evidence>
<keyword evidence="7" id="KW-1133">Transmembrane helix</keyword>
<organism evidence="9 10">
    <name type="scientific">Neocallimastix californiae</name>
    <dbReference type="NCBI Taxonomy" id="1754190"/>
    <lineage>
        <taxon>Eukaryota</taxon>
        <taxon>Fungi</taxon>
        <taxon>Fungi incertae sedis</taxon>
        <taxon>Chytridiomycota</taxon>
        <taxon>Chytridiomycota incertae sedis</taxon>
        <taxon>Neocallimastigomycetes</taxon>
        <taxon>Neocallimastigales</taxon>
        <taxon>Neocallimastigaceae</taxon>
        <taxon>Neocallimastix</taxon>
    </lineage>
</organism>
<evidence type="ECO:0000256" key="5">
    <source>
        <dbReference type="ARBA" id="ARBA00023136"/>
    </source>
</evidence>
<keyword evidence="4" id="KW-0862">Zinc</keyword>
<dbReference type="EMBL" id="MCOG01000059">
    <property type="protein sequence ID" value="ORY61898.1"/>
    <property type="molecule type" value="Genomic_DNA"/>
</dbReference>
<dbReference type="GO" id="GO:0008270">
    <property type="term" value="F:zinc ion binding"/>
    <property type="evidence" value="ECO:0007669"/>
    <property type="project" value="TreeGrafter"/>
</dbReference>
<protein>
    <recommendedName>
        <fullName evidence="8">LITAF domain-containing protein</fullName>
    </recommendedName>
</protein>
<dbReference type="SMART" id="SM00714">
    <property type="entry name" value="LITAF"/>
    <property type="match status" value="1"/>
</dbReference>
<dbReference type="Pfam" id="PF10601">
    <property type="entry name" value="zf-LITAF-like"/>
    <property type="match status" value="1"/>
</dbReference>
<evidence type="ECO:0000313" key="9">
    <source>
        <dbReference type="EMBL" id="ORY61898.1"/>
    </source>
</evidence>
<comment type="caution">
    <text evidence="9">The sequence shown here is derived from an EMBL/GenBank/DDBJ whole genome shotgun (WGS) entry which is preliminary data.</text>
</comment>
<dbReference type="OrthoDB" id="2150538at2759"/>
<gene>
    <name evidence="9" type="ORF">LY90DRAFT_701161</name>
</gene>
<proteinExistence type="inferred from homology"/>
<evidence type="ECO:0000313" key="10">
    <source>
        <dbReference type="Proteomes" id="UP000193920"/>
    </source>
</evidence>
<sequence length="284" mass="31156">MSESANNNNTSSAEEQTTASTSGTNQAVPNNVAQNLSYYIAENPNISVSTIQSPVAPQSGQQVVMQPVIQPAGQSFIGQPIMVQQPGQPIMVQQPGQPVMVQQPGQPVMVQQPGQPVMVQQPGQPVMVQQPGQPVMVQQPGQPIMMQQPGPPIIIQQSGQPLVQQPVIIQQGQPQDQTIVCESPPSYIQSQVEQTQPVQTIQIQDVKTTQKEVVYSANLFCPFCKKNVISVVAFENNILVWGICFLICIFGFLFCCIPFFINDLKDVVHYCPNCHIEIARRKKL</sequence>
<keyword evidence="10" id="KW-1185">Reference proteome</keyword>
<dbReference type="Proteomes" id="UP000193920">
    <property type="component" value="Unassembled WGS sequence"/>
</dbReference>
<dbReference type="GO" id="GO:0016020">
    <property type="term" value="C:membrane"/>
    <property type="evidence" value="ECO:0007669"/>
    <property type="project" value="UniProtKB-SubCell"/>
</dbReference>
<feature type="region of interest" description="Disordered" evidence="6">
    <location>
        <begin position="1"/>
        <end position="28"/>
    </location>
</feature>
<accession>A0A1Y2DRI8</accession>
<evidence type="ECO:0000259" key="8">
    <source>
        <dbReference type="PROSITE" id="PS51837"/>
    </source>
</evidence>
<evidence type="ECO:0000256" key="6">
    <source>
        <dbReference type="SAM" id="MobiDB-lite"/>
    </source>
</evidence>
<name>A0A1Y2DRI8_9FUNG</name>
<dbReference type="PROSITE" id="PS51837">
    <property type="entry name" value="LITAF"/>
    <property type="match status" value="1"/>
</dbReference>
<dbReference type="InterPro" id="IPR006629">
    <property type="entry name" value="LITAF"/>
</dbReference>
<dbReference type="InterPro" id="IPR037519">
    <property type="entry name" value="LITAF_fam"/>
</dbReference>
<feature type="compositionally biased region" description="Low complexity" evidence="6">
    <location>
        <begin position="1"/>
        <end position="22"/>
    </location>
</feature>
<evidence type="ECO:0000256" key="2">
    <source>
        <dbReference type="ARBA" id="ARBA00005975"/>
    </source>
</evidence>
<dbReference type="PANTHER" id="PTHR23292">
    <property type="entry name" value="LIPOPOLYSACCHARIDE-INDUCED TUMOR NECROSIS FACTOR-ALPHA FACTOR"/>
    <property type="match status" value="1"/>
</dbReference>
<keyword evidence="5 7" id="KW-0472">Membrane</keyword>
<evidence type="ECO:0000256" key="3">
    <source>
        <dbReference type="ARBA" id="ARBA00022723"/>
    </source>
</evidence>
<dbReference type="STRING" id="1754190.A0A1Y2DRI8"/>